<evidence type="ECO:0000259" key="1">
    <source>
        <dbReference type="Pfam" id="PF13302"/>
    </source>
</evidence>
<dbReference type="RefSeq" id="WP_065078134.1">
    <property type="nucleotide sequence ID" value="NZ_LROS01000017.1"/>
</dbReference>
<dbReference type="PANTHER" id="PTHR39173:SF1">
    <property type="entry name" value="ACETYLTRANSFERASE"/>
    <property type="match status" value="1"/>
</dbReference>
<gene>
    <name evidence="2" type="ORF">CLRAG_18310</name>
</gene>
<proteinExistence type="predicted"/>
<comment type="caution">
    <text evidence="2">The sequence shown here is derived from an EMBL/GenBank/DDBJ whole genome shotgun (WGS) entry which is preliminary data.</text>
</comment>
<dbReference type="Proteomes" id="UP000093954">
    <property type="component" value="Unassembled WGS sequence"/>
</dbReference>
<protein>
    <recommendedName>
        <fullName evidence="1">N-acetyltransferase domain-containing protein</fullName>
    </recommendedName>
</protein>
<keyword evidence="3" id="KW-1185">Reference proteome</keyword>
<accession>A0A1A6AV64</accession>
<dbReference type="PANTHER" id="PTHR39173">
    <property type="entry name" value="ACETYLTRANSFERASE"/>
    <property type="match status" value="1"/>
</dbReference>
<evidence type="ECO:0000313" key="3">
    <source>
        <dbReference type="Proteomes" id="UP000093954"/>
    </source>
</evidence>
<dbReference type="InterPro" id="IPR016181">
    <property type="entry name" value="Acyl_CoA_acyltransferase"/>
</dbReference>
<feature type="domain" description="N-acetyltransferase" evidence="1">
    <location>
        <begin position="45"/>
        <end position="148"/>
    </location>
</feature>
<dbReference type="GO" id="GO:0016747">
    <property type="term" value="F:acyltransferase activity, transferring groups other than amino-acyl groups"/>
    <property type="evidence" value="ECO:0007669"/>
    <property type="project" value="InterPro"/>
</dbReference>
<dbReference type="PATRIC" id="fig|1353534.3.peg.1872"/>
<organism evidence="2 3">
    <name type="scientific">Clostridium ragsdalei P11</name>
    <dbReference type="NCBI Taxonomy" id="1353534"/>
    <lineage>
        <taxon>Bacteria</taxon>
        <taxon>Bacillati</taxon>
        <taxon>Bacillota</taxon>
        <taxon>Clostridia</taxon>
        <taxon>Eubacteriales</taxon>
        <taxon>Clostridiaceae</taxon>
        <taxon>Clostridium</taxon>
    </lineage>
</organism>
<dbReference type="AlphaFoldDB" id="A0A1A6AV64"/>
<evidence type="ECO:0000313" key="2">
    <source>
        <dbReference type="EMBL" id="OBR93928.1"/>
    </source>
</evidence>
<dbReference type="Pfam" id="PF13302">
    <property type="entry name" value="Acetyltransf_3"/>
    <property type="match status" value="1"/>
</dbReference>
<dbReference type="SUPFAM" id="SSF55729">
    <property type="entry name" value="Acyl-CoA N-acyltransferases (Nat)"/>
    <property type="match status" value="1"/>
</dbReference>
<sequence>MLELIRRNAIYVDGYKEYCQEFWDHDIRYFRPTNPALIDETWFERTKSWYDKKELGLICNQPVSFHYWAVDGANFVSEFQLRTELSEKVITGIGSIGYSVRITEQGKGYGTEILRQGLIIARGHQLEKVLLTINDQNTLSAHICEKLGDVLMDRIPAYNKDEGNHIM</sequence>
<dbReference type="InterPro" id="IPR000182">
    <property type="entry name" value="GNAT_dom"/>
</dbReference>
<dbReference type="EMBL" id="LROS01000017">
    <property type="protein sequence ID" value="OBR93928.1"/>
    <property type="molecule type" value="Genomic_DNA"/>
</dbReference>
<reference evidence="2 3" key="1">
    <citation type="journal article" date="2012" name="Front. Microbiol.">
        <title>Draft Genome Sequence of the Virulent Strain 01-B526 of the Fish Pathogen Aeromonas salmonicida.</title>
        <authorList>
            <person name="Charette S.J."/>
            <person name="Brochu F."/>
            <person name="Boyle B."/>
            <person name="Filion G."/>
            <person name="Tanaka K.H."/>
            <person name="Derome N."/>
        </authorList>
    </citation>
    <scope>NUCLEOTIDE SEQUENCE [LARGE SCALE GENOMIC DNA]</scope>
    <source>
        <strain evidence="2 3">P11</strain>
    </source>
</reference>
<dbReference type="Gene3D" id="3.40.630.30">
    <property type="match status" value="1"/>
</dbReference>
<name>A0A1A6AV64_9CLOT</name>